<dbReference type="GO" id="GO:0000122">
    <property type="term" value="P:negative regulation of transcription by RNA polymerase II"/>
    <property type="evidence" value="ECO:0007669"/>
    <property type="project" value="TreeGrafter"/>
</dbReference>
<accession>A0AAE0VIE4</accession>
<dbReference type="GO" id="GO:0017053">
    <property type="term" value="C:transcription repressor complex"/>
    <property type="evidence" value="ECO:0007669"/>
    <property type="project" value="InterPro"/>
</dbReference>
<reference evidence="2" key="2">
    <citation type="journal article" date="2021" name="Genome Biol. Evol.">
        <title>Developing a high-quality reference genome for a parasitic bivalve with doubly uniparental inheritance (Bivalvia: Unionida).</title>
        <authorList>
            <person name="Smith C.H."/>
        </authorList>
    </citation>
    <scope>NUCLEOTIDE SEQUENCE</scope>
    <source>
        <strain evidence="2">CHS0354</strain>
        <tissue evidence="2">Mantle</tissue>
    </source>
</reference>
<dbReference type="InterPro" id="IPR028226">
    <property type="entry name" value="LIN37"/>
</dbReference>
<organism evidence="2 3">
    <name type="scientific">Potamilus streckersoni</name>
    <dbReference type="NCBI Taxonomy" id="2493646"/>
    <lineage>
        <taxon>Eukaryota</taxon>
        <taxon>Metazoa</taxon>
        <taxon>Spiralia</taxon>
        <taxon>Lophotrochozoa</taxon>
        <taxon>Mollusca</taxon>
        <taxon>Bivalvia</taxon>
        <taxon>Autobranchia</taxon>
        <taxon>Heteroconchia</taxon>
        <taxon>Palaeoheterodonta</taxon>
        <taxon>Unionida</taxon>
        <taxon>Unionoidea</taxon>
        <taxon>Unionidae</taxon>
        <taxon>Ambleminae</taxon>
        <taxon>Lampsilini</taxon>
        <taxon>Potamilus</taxon>
    </lineage>
</organism>
<evidence type="ECO:0000256" key="1">
    <source>
        <dbReference type="SAM" id="MobiDB-lite"/>
    </source>
</evidence>
<dbReference type="Proteomes" id="UP001195483">
    <property type="component" value="Unassembled WGS sequence"/>
</dbReference>
<keyword evidence="3" id="KW-1185">Reference proteome</keyword>
<comment type="caution">
    <text evidence="2">The sequence shown here is derived from an EMBL/GenBank/DDBJ whole genome shotgun (WGS) entry which is preliminary data.</text>
</comment>
<dbReference type="GO" id="GO:0031523">
    <property type="term" value="C:Myb complex"/>
    <property type="evidence" value="ECO:0007669"/>
    <property type="project" value="TreeGrafter"/>
</dbReference>
<reference evidence="2" key="3">
    <citation type="submission" date="2023-05" db="EMBL/GenBank/DDBJ databases">
        <authorList>
            <person name="Smith C.H."/>
        </authorList>
    </citation>
    <scope>NUCLEOTIDE SEQUENCE</scope>
    <source>
        <strain evidence="2">CHS0354</strain>
        <tissue evidence="2">Mantle</tissue>
    </source>
</reference>
<gene>
    <name evidence="2" type="ORF">CHS0354_035685</name>
</gene>
<reference evidence="2" key="1">
    <citation type="journal article" date="2021" name="Genome Biol. Evol.">
        <title>A High-Quality Reference Genome for a Parasitic Bivalve with Doubly Uniparental Inheritance (Bivalvia: Unionida).</title>
        <authorList>
            <person name="Smith C.H."/>
        </authorList>
    </citation>
    <scope>NUCLEOTIDE SEQUENCE</scope>
    <source>
        <strain evidence="2">CHS0354</strain>
    </source>
</reference>
<dbReference type="PANTHER" id="PTHR31336">
    <property type="entry name" value="LIN37 HOMOLOG"/>
    <property type="match status" value="1"/>
</dbReference>
<dbReference type="AlphaFoldDB" id="A0AAE0VIE4"/>
<feature type="compositionally biased region" description="Acidic residues" evidence="1">
    <location>
        <begin position="31"/>
        <end position="42"/>
    </location>
</feature>
<feature type="region of interest" description="Disordered" evidence="1">
    <location>
        <begin position="124"/>
        <end position="186"/>
    </location>
</feature>
<feature type="region of interest" description="Disordered" evidence="1">
    <location>
        <begin position="1"/>
        <end position="90"/>
    </location>
</feature>
<evidence type="ECO:0000313" key="3">
    <source>
        <dbReference type="Proteomes" id="UP001195483"/>
    </source>
</evidence>
<name>A0AAE0VIE4_9BIVA</name>
<protein>
    <recommendedName>
        <fullName evidence="4">Protein lin-37 homolog</fullName>
    </recommendedName>
</protein>
<sequence length="246" mass="27980">MSGKGKHAEVNTARTRLDATLQSLVEKKDEEQEETGDSDGEPDVLSPADNSQSESLLVVSPSKRSQVNKGNRKRKKKDEGEDAETGGHFHHSYVMKLFDRSVDMAQFDENTPLYPICRAWMKNQPNSRNLVPGSQKSPSPDTEVMASTSEDEGEYPNIYQLPPPVKQEYGTWDLRTPEPLPQTDASLDIHSDPEKAPAPEQLLLNHLDRWKAIRQRWYQAARINEMRYTASLNTLKEMFERQLKEG</sequence>
<dbReference type="Pfam" id="PF15306">
    <property type="entry name" value="LIN37"/>
    <property type="match status" value="1"/>
</dbReference>
<dbReference type="EMBL" id="JAEAOA010002081">
    <property type="protein sequence ID" value="KAK3578776.1"/>
    <property type="molecule type" value="Genomic_DNA"/>
</dbReference>
<evidence type="ECO:0000313" key="2">
    <source>
        <dbReference type="EMBL" id="KAK3578776.1"/>
    </source>
</evidence>
<feature type="compositionally biased region" description="Polar residues" evidence="1">
    <location>
        <begin position="124"/>
        <end position="148"/>
    </location>
</feature>
<evidence type="ECO:0008006" key="4">
    <source>
        <dbReference type="Google" id="ProtNLM"/>
    </source>
</evidence>
<dbReference type="PANTHER" id="PTHR31336:SF3">
    <property type="entry name" value="PROTEIN LIN-37 HOMOLOG"/>
    <property type="match status" value="1"/>
</dbReference>
<proteinExistence type="predicted"/>